<keyword evidence="3" id="KW-1185">Reference proteome</keyword>
<sequence length="124" mass="13588">MQMEQQVTVLQDKDGVRVIECAGEFDQDTLPPLKAATTEAAGDPALRRIVLDVSRVTFADSAMLNTLLMLLRSGRLVLAGPIPVQLDRLMEITQCRALFTTADSMEAARNRQQARPPQAALPAR</sequence>
<dbReference type="Pfam" id="PF13466">
    <property type="entry name" value="STAS_2"/>
    <property type="match status" value="1"/>
</dbReference>
<accession>A0A1E5P168</accession>
<protein>
    <recommendedName>
        <fullName evidence="1">STAS domain-containing protein</fullName>
    </recommendedName>
</protein>
<dbReference type="CDD" id="cd07043">
    <property type="entry name" value="STAS_anti-anti-sigma_factors"/>
    <property type="match status" value="1"/>
</dbReference>
<dbReference type="GO" id="GO:0043856">
    <property type="term" value="F:anti-sigma factor antagonist activity"/>
    <property type="evidence" value="ECO:0007669"/>
    <property type="project" value="TreeGrafter"/>
</dbReference>
<dbReference type="PANTHER" id="PTHR33495:SF2">
    <property type="entry name" value="ANTI-SIGMA FACTOR ANTAGONIST TM_1081-RELATED"/>
    <property type="match status" value="1"/>
</dbReference>
<dbReference type="InterPro" id="IPR058548">
    <property type="entry name" value="MlaB-like_STAS"/>
</dbReference>
<evidence type="ECO:0000313" key="2">
    <source>
        <dbReference type="EMBL" id="OEJ23237.1"/>
    </source>
</evidence>
<dbReference type="EMBL" id="MEHJ01000001">
    <property type="protein sequence ID" value="OEJ23237.1"/>
    <property type="molecule type" value="Genomic_DNA"/>
</dbReference>
<gene>
    <name evidence="2" type="ORF">AS594_00620</name>
</gene>
<dbReference type="Gene3D" id="3.30.750.24">
    <property type="entry name" value="STAS domain"/>
    <property type="match status" value="1"/>
</dbReference>
<dbReference type="InterPro" id="IPR036513">
    <property type="entry name" value="STAS_dom_sf"/>
</dbReference>
<dbReference type="Proteomes" id="UP000095759">
    <property type="component" value="Unassembled WGS sequence"/>
</dbReference>
<dbReference type="AlphaFoldDB" id="A0A1E5P168"/>
<dbReference type="PANTHER" id="PTHR33495">
    <property type="entry name" value="ANTI-SIGMA FACTOR ANTAGONIST TM_1081-RELATED-RELATED"/>
    <property type="match status" value="1"/>
</dbReference>
<comment type="caution">
    <text evidence="2">The sequence shown here is derived from an EMBL/GenBank/DDBJ whole genome shotgun (WGS) entry which is preliminary data.</text>
</comment>
<dbReference type="STRING" id="285458.BGM19_36275"/>
<proteinExistence type="predicted"/>
<dbReference type="OrthoDB" id="4243787at2"/>
<feature type="domain" description="STAS" evidence="1">
    <location>
        <begin position="6"/>
        <end position="93"/>
    </location>
</feature>
<reference evidence="2 3" key="1">
    <citation type="submission" date="2016-08" db="EMBL/GenBank/DDBJ databases">
        <title>Complete genome sequence of Streptomyces agglomeratus strain 6-3-2, a novel anti-MRSA actinomycete isolated from Wuli of Tebit, China.</title>
        <authorList>
            <person name="Chen X."/>
        </authorList>
    </citation>
    <scope>NUCLEOTIDE SEQUENCE [LARGE SCALE GENOMIC DNA]</scope>
    <source>
        <strain evidence="2 3">6-3-2</strain>
    </source>
</reference>
<name>A0A1E5P168_9ACTN</name>
<dbReference type="PROSITE" id="PS50801">
    <property type="entry name" value="STAS"/>
    <property type="match status" value="1"/>
</dbReference>
<evidence type="ECO:0000259" key="1">
    <source>
        <dbReference type="PROSITE" id="PS50801"/>
    </source>
</evidence>
<evidence type="ECO:0000313" key="3">
    <source>
        <dbReference type="Proteomes" id="UP000095759"/>
    </source>
</evidence>
<dbReference type="InterPro" id="IPR002645">
    <property type="entry name" value="STAS_dom"/>
</dbReference>
<organism evidence="2 3">
    <name type="scientific">Streptomyces agglomeratus</name>
    <dbReference type="NCBI Taxonomy" id="285458"/>
    <lineage>
        <taxon>Bacteria</taxon>
        <taxon>Bacillati</taxon>
        <taxon>Actinomycetota</taxon>
        <taxon>Actinomycetes</taxon>
        <taxon>Kitasatosporales</taxon>
        <taxon>Streptomycetaceae</taxon>
        <taxon>Streptomyces</taxon>
    </lineage>
</organism>
<dbReference type="SUPFAM" id="SSF52091">
    <property type="entry name" value="SpoIIaa-like"/>
    <property type="match status" value="1"/>
</dbReference>